<dbReference type="AlphaFoldDB" id="T0LAE0"/>
<organism evidence="2 3">
    <name type="scientific">Vairimorpha apis BRL 01</name>
    <dbReference type="NCBI Taxonomy" id="1037528"/>
    <lineage>
        <taxon>Eukaryota</taxon>
        <taxon>Fungi</taxon>
        <taxon>Fungi incertae sedis</taxon>
        <taxon>Microsporidia</taxon>
        <taxon>Nosematidae</taxon>
        <taxon>Vairimorpha</taxon>
    </lineage>
</organism>
<evidence type="ECO:0000313" key="3">
    <source>
        <dbReference type="Proteomes" id="UP000053780"/>
    </source>
</evidence>
<keyword evidence="3" id="KW-1185">Reference proteome</keyword>
<protein>
    <submittedName>
        <fullName evidence="2">Uncharacterized protein</fullName>
    </submittedName>
</protein>
<evidence type="ECO:0000313" key="2">
    <source>
        <dbReference type="EMBL" id="EQB61404.1"/>
    </source>
</evidence>
<keyword evidence="1" id="KW-0812">Transmembrane</keyword>
<sequence length="187" mass="21829">MKADEVGDKVQQETQEAEKKVQNTIKKVQESKLSRYLPTEIKEVKIKDIVKLLMLSIFSNFLPLYIILGGPWPKYINFLRYIFFPLFIVLFSVQVFLGIITYITCIEGLHIYLTIATVLKSALVLVLLTIIEFKFSFLQFFIIFTYLAWHTALDIAFLYYIAILLNNENSKTYDEHGVEIKKDNEKV</sequence>
<dbReference type="OrthoDB" id="2190291at2759"/>
<proteinExistence type="predicted"/>
<reference evidence="2 3" key="1">
    <citation type="journal article" date="2013" name="BMC Genomics">
        <title>Genome sequencing and comparative genomics of honey bee microsporidia, Nosema apis reveal novel insights into host-parasite interactions.</title>
        <authorList>
            <person name="Chen Yp."/>
            <person name="Pettis J.S."/>
            <person name="Zhao Y."/>
            <person name="Liu X."/>
            <person name="Tallon L.J."/>
            <person name="Sadzewicz L.D."/>
            <person name="Li R."/>
            <person name="Zheng H."/>
            <person name="Huang S."/>
            <person name="Zhang X."/>
            <person name="Hamilton M.C."/>
            <person name="Pernal S.F."/>
            <person name="Melathopoulos A.P."/>
            <person name="Yan X."/>
            <person name="Evans J.D."/>
        </authorList>
    </citation>
    <scope>NUCLEOTIDE SEQUENCE [LARGE SCALE GENOMIC DNA]</scope>
    <source>
        <strain evidence="2 3">BRL 01</strain>
    </source>
</reference>
<dbReference type="HOGENOM" id="CLU_1448104_0_0_1"/>
<feature type="transmembrane region" description="Helical" evidence="1">
    <location>
        <begin position="52"/>
        <end position="72"/>
    </location>
</feature>
<dbReference type="InterPro" id="IPR031539">
    <property type="entry name" value="DUF5090"/>
</dbReference>
<feature type="transmembrane region" description="Helical" evidence="1">
    <location>
        <begin position="78"/>
        <end position="104"/>
    </location>
</feature>
<evidence type="ECO:0000256" key="1">
    <source>
        <dbReference type="SAM" id="Phobius"/>
    </source>
</evidence>
<feature type="transmembrane region" description="Helical" evidence="1">
    <location>
        <begin position="111"/>
        <end position="131"/>
    </location>
</feature>
<keyword evidence="1" id="KW-1133">Transmembrane helix</keyword>
<keyword evidence="1" id="KW-0472">Membrane</keyword>
<gene>
    <name evidence="2" type="ORF">NAPIS_ORF01029</name>
</gene>
<dbReference type="Proteomes" id="UP000053780">
    <property type="component" value="Unassembled WGS sequence"/>
</dbReference>
<name>T0LAE0_9MICR</name>
<feature type="transmembrane region" description="Helical" evidence="1">
    <location>
        <begin position="137"/>
        <end position="161"/>
    </location>
</feature>
<dbReference type="VEuPathDB" id="MicrosporidiaDB:NAPIS_ORF01029"/>
<dbReference type="Pfam" id="PF17009">
    <property type="entry name" value="DUF5090"/>
    <property type="match status" value="1"/>
</dbReference>
<accession>T0LAE0</accession>
<dbReference type="EMBL" id="KE647143">
    <property type="protein sequence ID" value="EQB61404.1"/>
    <property type="molecule type" value="Genomic_DNA"/>
</dbReference>